<name>A0A0A8XZN5_ARUDO</name>
<feature type="compositionally biased region" description="Polar residues" evidence="1">
    <location>
        <begin position="100"/>
        <end position="109"/>
    </location>
</feature>
<accession>A0A0A8XZN5</accession>
<feature type="compositionally biased region" description="Basic residues" evidence="1">
    <location>
        <begin position="72"/>
        <end position="81"/>
    </location>
</feature>
<feature type="compositionally biased region" description="Low complexity" evidence="1">
    <location>
        <begin position="82"/>
        <end position="91"/>
    </location>
</feature>
<reference evidence="2" key="2">
    <citation type="journal article" date="2015" name="Data Brief">
        <title>Shoot transcriptome of the giant reed, Arundo donax.</title>
        <authorList>
            <person name="Barrero R.A."/>
            <person name="Guerrero F.D."/>
            <person name="Moolhuijzen P."/>
            <person name="Goolsby J.A."/>
            <person name="Tidwell J."/>
            <person name="Bellgard S.E."/>
            <person name="Bellgard M.I."/>
        </authorList>
    </citation>
    <scope>NUCLEOTIDE SEQUENCE</scope>
    <source>
        <tissue evidence="2">Shoot tissue taken approximately 20 cm above the soil surface</tissue>
    </source>
</reference>
<dbReference type="EMBL" id="GBRH01279667">
    <property type="protein sequence ID" value="JAD18228.1"/>
    <property type="molecule type" value="Transcribed_RNA"/>
</dbReference>
<feature type="region of interest" description="Disordered" evidence="1">
    <location>
        <begin position="18"/>
        <end position="43"/>
    </location>
</feature>
<evidence type="ECO:0000313" key="2">
    <source>
        <dbReference type="EMBL" id="JAD18228.1"/>
    </source>
</evidence>
<sequence length="116" mass="12997">MVCPVRLICRSFNAETHTHQRSSRKLRRHLHRRAPTLSPTRFHSSVAKCPKFPVAPRLSLVCITGDDFKCRKRATQHKSKRTSSTSHSNPIQQPPPNPSGSRAQISTRIASHVGSP</sequence>
<feature type="region of interest" description="Disordered" evidence="1">
    <location>
        <begin position="72"/>
        <end position="116"/>
    </location>
</feature>
<feature type="compositionally biased region" description="Basic residues" evidence="1">
    <location>
        <begin position="19"/>
        <end position="34"/>
    </location>
</feature>
<proteinExistence type="predicted"/>
<reference evidence="2" key="1">
    <citation type="submission" date="2014-09" db="EMBL/GenBank/DDBJ databases">
        <authorList>
            <person name="Magalhaes I.L.F."/>
            <person name="Oliveira U."/>
            <person name="Santos F.R."/>
            <person name="Vidigal T.H.D.A."/>
            <person name="Brescovit A.D."/>
            <person name="Santos A.J."/>
        </authorList>
    </citation>
    <scope>NUCLEOTIDE SEQUENCE</scope>
    <source>
        <tissue evidence="2">Shoot tissue taken approximately 20 cm above the soil surface</tissue>
    </source>
</reference>
<dbReference type="AlphaFoldDB" id="A0A0A8XZN5"/>
<protein>
    <submittedName>
        <fullName evidence="2">Uncharacterized protein</fullName>
    </submittedName>
</protein>
<organism evidence="2">
    <name type="scientific">Arundo donax</name>
    <name type="common">Giant reed</name>
    <name type="synonym">Donax arundinaceus</name>
    <dbReference type="NCBI Taxonomy" id="35708"/>
    <lineage>
        <taxon>Eukaryota</taxon>
        <taxon>Viridiplantae</taxon>
        <taxon>Streptophyta</taxon>
        <taxon>Embryophyta</taxon>
        <taxon>Tracheophyta</taxon>
        <taxon>Spermatophyta</taxon>
        <taxon>Magnoliopsida</taxon>
        <taxon>Liliopsida</taxon>
        <taxon>Poales</taxon>
        <taxon>Poaceae</taxon>
        <taxon>PACMAD clade</taxon>
        <taxon>Arundinoideae</taxon>
        <taxon>Arundineae</taxon>
        <taxon>Arundo</taxon>
    </lineage>
</organism>
<evidence type="ECO:0000256" key="1">
    <source>
        <dbReference type="SAM" id="MobiDB-lite"/>
    </source>
</evidence>